<dbReference type="InterPro" id="IPR002293">
    <property type="entry name" value="AA/rel_permease1"/>
</dbReference>
<evidence type="ECO:0000256" key="6">
    <source>
        <dbReference type="SAM" id="MobiDB-lite"/>
    </source>
</evidence>
<feature type="transmembrane region" description="Helical" evidence="7">
    <location>
        <begin position="2102"/>
        <end position="2123"/>
    </location>
</feature>
<feature type="region of interest" description="Disordered" evidence="6">
    <location>
        <begin position="2471"/>
        <end position="2573"/>
    </location>
</feature>
<evidence type="ECO:0000313" key="9">
    <source>
        <dbReference type="EMBL" id="OLP98207.1"/>
    </source>
</evidence>
<feature type="compositionally biased region" description="Basic and acidic residues" evidence="6">
    <location>
        <begin position="239"/>
        <end position="265"/>
    </location>
</feature>
<evidence type="ECO:0000256" key="1">
    <source>
        <dbReference type="ARBA" id="ARBA00004141"/>
    </source>
</evidence>
<feature type="transmembrane region" description="Helical" evidence="7">
    <location>
        <begin position="1757"/>
        <end position="1773"/>
    </location>
</feature>
<dbReference type="GO" id="GO:0016020">
    <property type="term" value="C:membrane"/>
    <property type="evidence" value="ECO:0007669"/>
    <property type="project" value="UniProtKB-SubCell"/>
</dbReference>
<feature type="transmembrane region" description="Helical" evidence="7">
    <location>
        <begin position="2185"/>
        <end position="2205"/>
    </location>
</feature>
<reference evidence="9 10" key="1">
    <citation type="submission" date="2016-02" db="EMBL/GenBank/DDBJ databases">
        <title>Genome analysis of coral dinoflagellate symbionts highlights evolutionary adaptations to a symbiotic lifestyle.</title>
        <authorList>
            <person name="Aranda M."/>
            <person name="Li Y."/>
            <person name="Liew Y.J."/>
            <person name="Baumgarten S."/>
            <person name="Simakov O."/>
            <person name="Wilson M."/>
            <person name="Piel J."/>
            <person name="Ashoor H."/>
            <person name="Bougouffa S."/>
            <person name="Bajic V.B."/>
            <person name="Ryu T."/>
            <person name="Ravasi T."/>
            <person name="Bayer T."/>
            <person name="Micklem G."/>
            <person name="Kim H."/>
            <person name="Bhak J."/>
            <person name="Lajeunesse T.C."/>
            <person name="Voolstra C.R."/>
        </authorList>
    </citation>
    <scope>NUCLEOTIDE SEQUENCE [LARGE SCALE GENOMIC DNA]</scope>
    <source>
        <strain evidence="9 10">CCMP2467</strain>
    </source>
</reference>
<name>A0A1Q9DSR6_SYMMI</name>
<feature type="compositionally biased region" description="Basic and acidic residues" evidence="6">
    <location>
        <begin position="2478"/>
        <end position="2490"/>
    </location>
</feature>
<dbReference type="Pfam" id="PF03372">
    <property type="entry name" value="Exo_endo_phos"/>
    <property type="match status" value="1"/>
</dbReference>
<dbReference type="Gene3D" id="1.20.1740.10">
    <property type="entry name" value="Amino acid/polyamine transporter I"/>
    <property type="match status" value="1"/>
</dbReference>
<protein>
    <submittedName>
        <fullName evidence="9">Putative amino acid permease YfnA</fullName>
    </submittedName>
</protein>
<dbReference type="InterPro" id="IPR036691">
    <property type="entry name" value="Endo/exonu/phosph_ase_sf"/>
</dbReference>
<evidence type="ECO:0000256" key="7">
    <source>
        <dbReference type="SAM" id="Phobius"/>
    </source>
</evidence>
<feature type="region of interest" description="Disordered" evidence="6">
    <location>
        <begin position="1608"/>
        <end position="1692"/>
    </location>
</feature>
<feature type="transmembrane region" description="Helical" evidence="7">
    <location>
        <begin position="1977"/>
        <end position="1999"/>
    </location>
</feature>
<dbReference type="GO" id="GO:0003824">
    <property type="term" value="F:catalytic activity"/>
    <property type="evidence" value="ECO:0007669"/>
    <property type="project" value="InterPro"/>
</dbReference>
<dbReference type="InterPro" id="IPR005135">
    <property type="entry name" value="Endo/exonuclease/phosphatase"/>
</dbReference>
<keyword evidence="4 7" id="KW-1133">Transmembrane helix</keyword>
<evidence type="ECO:0000259" key="8">
    <source>
        <dbReference type="Pfam" id="PF03372"/>
    </source>
</evidence>
<accession>A0A1Q9DSR6</accession>
<keyword evidence="10" id="KW-1185">Reference proteome</keyword>
<feature type="transmembrane region" description="Helical" evidence="7">
    <location>
        <begin position="1881"/>
        <end position="1901"/>
    </location>
</feature>
<evidence type="ECO:0000256" key="2">
    <source>
        <dbReference type="ARBA" id="ARBA00022448"/>
    </source>
</evidence>
<keyword evidence="2" id="KW-0813">Transport</keyword>
<feature type="transmembrane region" description="Helical" evidence="7">
    <location>
        <begin position="1812"/>
        <end position="1841"/>
    </location>
</feature>
<feature type="transmembrane region" description="Helical" evidence="7">
    <location>
        <begin position="1853"/>
        <end position="1875"/>
    </location>
</feature>
<proteinExistence type="predicted"/>
<comment type="subcellular location">
    <subcellularLocation>
        <location evidence="1">Membrane</location>
        <topology evidence="1">Multi-pass membrane protein</topology>
    </subcellularLocation>
</comment>
<evidence type="ECO:0000256" key="5">
    <source>
        <dbReference type="ARBA" id="ARBA00023136"/>
    </source>
</evidence>
<dbReference type="Pfam" id="PF07712">
    <property type="entry name" value="SURNod19"/>
    <property type="match status" value="1"/>
</dbReference>
<dbReference type="InterPro" id="IPR027417">
    <property type="entry name" value="P-loop_NTPase"/>
</dbReference>
<organism evidence="9 10">
    <name type="scientific">Symbiodinium microadriaticum</name>
    <name type="common">Dinoflagellate</name>
    <name type="synonym">Zooxanthella microadriatica</name>
    <dbReference type="NCBI Taxonomy" id="2951"/>
    <lineage>
        <taxon>Eukaryota</taxon>
        <taxon>Sar</taxon>
        <taxon>Alveolata</taxon>
        <taxon>Dinophyceae</taxon>
        <taxon>Suessiales</taxon>
        <taxon>Symbiodiniaceae</taxon>
        <taxon>Symbiodinium</taxon>
    </lineage>
</organism>
<dbReference type="Gene3D" id="3.90.70.80">
    <property type="match status" value="1"/>
</dbReference>
<evidence type="ECO:0000256" key="4">
    <source>
        <dbReference type="ARBA" id="ARBA00022989"/>
    </source>
</evidence>
<dbReference type="Proteomes" id="UP000186817">
    <property type="component" value="Unassembled WGS sequence"/>
</dbReference>
<dbReference type="PANTHER" id="PTHR43243:SF4">
    <property type="entry name" value="CATIONIC AMINO ACID TRANSPORTER 4"/>
    <property type="match status" value="1"/>
</dbReference>
<dbReference type="EMBL" id="LSRX01000404">
    <property type="protein sequence ID" value="OLP98207.1"/>
    <property type="molecule type" value="Genomic_DNA"/>
</dbReference>
<evidence type="ECO:0000256" key="3">
    <source>
        <dbReference type="ARBA" id="ARBA00022692"/>
    </source>
</evidence>
<feature type="compositionally biased region" description="Acidic residues" evidence="6">
    <location>
        <begin position="2510"/>
        <end position="2532"/>
    </location>
</feature>
<feature type="transmembrane region" description="Helical" evidence="7">
    <location>
        <begin position="1780"/>
        <end position="1800"/>
    </location>
</feature>
<feature type="domain" description="Endonuclease/exonuclease/phosphatase" evidence="8">
    <location>
        <begin position="526"/>
        <end position="676"/>
    </location>
</feature>
<gene>
    <name evidence="9" type="primary">yfnA</name>
    <name evidence="9" type="ORF">AK812_SmicGene19355</name>
</gene>
<dbReference type="CDD" id="cd22744">
    <property type="entry name" value="OTU"/>
    <property type="match status" value="1"/>
</dbReference>
<dbReference type="GO" id="GO:0015171">
    <property type="term" value="F:amino acid transmembrane transporter activity"/>
    <property type="evidence" value="ECO:0007669"/>
    <property type="project" value="TreeGrafter"/>
</dbReference>
<sequence length="3319" mass="363032">MRVFESYHASIRIPDSLYLKLRALSGNKGIFCSPAGKDCESKQVAWLPKEAGLSTEEYHMYALAQAPNSKLPLAYRQGGGAKLGLIGAEPLDFSPPKATVWWVYDTPRSWLQEDLEDFLSEQQWRQAKVLSRRRLGSRKKASHVWVVKALPPETLTLDPPYTYADDTSCITIAPEEGPRRQVTKTSEPLRAPRRKGGAPSGVWAAEDDVAPTQLDAEVSDADEEDEGSLQKARSFGAEPKAKASDDKLRGRPHPYTRERPKQDRKVAAGASLAHEEVDPDQLLLNQNPSWTLHDNQGSGDCGFRSFAQGLAFASGKQLSEAQLACEASKLRLLAVAHLNKHVDTFAPQWAQKAEEKPEHRGFQPPEATTFKEYTQLATRRDFWLDGMLLAALCERVGTPCVVWSLKAGTSSWQRSVIAPWIGNGQAQAARLLPPVAPPARAEAPFNGKALFMKVRSSSEGLSFTPRDALRRPVRSPLRNHGQESYEPLPKGHLQARQAEWAAWSTQAKKLAKVPATSSGLKALNLNISSLLRHRDALVSLLVEHHCDFALLQETGVTSNQMPGMTNWFHRHGWQFLGLPASSLAHGGKGGVAILTREPLTLSKTHQATMEQSQVLGAMLHGASVPLSLLVSYRRPGPGLESLPEIVEFTRHAGDRPWCLGGDFNMNPHAGALPEAMLGIGARLVATSGHLTSSTPTDSVWVCGSLSASNLVTVAPLSDHFGTFFSLQVQQARNNAMAWEFRKPKRVLDPEADYSEDTKVSWRKHALPQQDWDSLRKDNNVSELWNSWSRSAEACLTEVGYFRNDIRAHRRGEIPRVQSGAGRMAEGQDATERQLRRALRRLHEARGNVLQGRPTSRNLTRNIECDARRFRFEEEARNRQWWPAIDKLTALLNQFLNDQQSARAKDGSVCSGRSNGARALKKDWQSVFFGDRHYVPEAVKHFSREPLGEMQCGGLKGHDSETLLLALGEETSPTTHVYGCSLDFQKAFDSTDWQTAWVLLQRCGIADGTLRALRGMWSSHTRWVSCGNHVDPEPFTEVPALLQGDSWAPLAMALVLSGPHKKTCRQHPRSCQTLFLDDRTALHTCLADLQGWQWQSSWQEFERLGRLKTHAGKTQIRGRTAAARRVLADAGYEASDTITALGATLGPAQRPLSEAELQRQATCKSRAFRVGLLPCGVAMKQRIAATVLTPMFSWASGVCGRWTTCQDQRVLRSLYCRALRGPYLSFGRAAPGLRNVLSYGHGSDASLCALVRVLRAVQRWMTQRARDGKVVTWSAATRTKAQRVLSKWGAWRTTALAVTKGRVQFSLSTPGPAADKALHELRTDWRCSQLSVWKGADRIDSGIARRIGLRVFNSCGLPRGTAQGMNWASLQEASKAPLLTSITLATSCRSVRFASSTKFRHSNTFCGTAVTSTIYARLRLLRLRTTQTVADAAPSRWTSLHRVLLKTQLASGAIEDVVRYAALRSSETDMLDVFFCDGRASYGKTVMAFPRAYSSISHDQMLRQASTYWDSDATRTRRWRAHSPEVDSGTPRVHARVMPQSPGGQLPRAWSAVTWCSSGLQNAQAQVTAPPTSLHMPKLLEPNPTSYHLPQPPKAVVVQGHTQRIAGFAGLQSPRPRPQQPRLISSPPQSPARATSSISALVGCSGPDRKARASGPGQGQSTSRSGAAQPMGSAVERRSSEAGEAEDNPEFSIPSTDLDGLLRYLQGLCHRGLRITEVTYCVNSWNLYGLIPLKHHGFILFTKVKHFSGVLQLRTRDVVGFGLGVTVGAGVFMATGKAVTLAFLVAAVGCSCTGLCYAELAALAPSTGSSYTFVYHAAGVLAARGELPACLVGLTNIVNAVLSSAAVARGWEGYLRLFLVSVGLSPPSFMEGFAWGPLQVSVLAPLLIVVVVAINLCGTLAISSFNNVVTFLSVSLLIGYVCGGAAQVNPDLWAPYAPNGAEGIAKGAGSVFFAYIGFDVLATLGAESVNERVVPCGIVMTLLVTTSLYCGVGAVFTGLVETSDIDMTAPLARAAEQNGLPFLALVVSIGALGNTLTTVIGSIVAIPRYCLSMAQDGLLPTTLVRINRFGAPARSLIDPWLALAHARTQPTHTLYKSTAIMPWVQVMAGPAVVIAALFDFSAIADVVSVGTFALVCASLVLLRCMASFVVLTFILGVLLRVPAGGVVEQSAFGHVDAVLLASQMDWLTLIEATVVQSIGAAFYFGYSAQRSHLNKQSKKVWKPVFDCTVPPEEGCRLDSYLTLDFSSRGILWDTFDTYPDVPEGTFFAKTYKINLDPLALREYCKDTEPFSWPHNDCKKWAKGMLRLMGIKEDPVDGAIDKLTRGNVRLRDIITCGGSTTPSHRLHAVAGGVHRWVQLQSAQTAIPAERGFDVCEKAGPRLKRGDMLSINYAPAVPGLLQSAQLIACSIHLAASSRGEAQAWTFILNSRSAGSSPMSAHGSAGCKAGDAFTKPAGGAATGLSAMLLALRGTQRGPAAHAEMRREVSSSDERCESEDEADADYVAAEAIGVSEEETYLEDSEESSFDEDTEVEWSESSTRRSAREGGLQARSTGAMRSRRSSATPGETEDILDPEEELDKDAFQSFMPLDLRFDGEEALRLAESECAEKEKLAPPPEDDSWRDWGNLASAPRPGNEGFNSFAAARLQTHQARVLQAGPQSCPLQPHQAAVAFFLSPSSPIRRLLVDHPTGSGKTREMICVLNGFFSDSQPKVLIFPTQAVCRNFYAELLAWPSRYRDYYCSICPGGALLACGTAVWQSRRLQHWNLGRLPEARLRELARSCREVLEMRGACFDGRLRPGIEEAFLAQHPGEHFPGAPLRALSFASAGGGHARMSFKSGMLTWLAALCLATAEPVTPQSFTVYSAPIKLRYGEVYNKKQGPMALPQNIVERYFDQGKAMAITGFDVDMVRKDAAGTETRVKLSDHYLHHYILAMGDNSTMNKIEEEAAKDKMFARMLHGCHGMTGSHVHSFLTGLSDSPDLVYFGSAAGAEYRHNPQRYQAPFRRLIRKPHVWAPTFHVINTNRPLRNTSLPYSPLLECPCTPQRKIDVKQGKIDGKDPDPAIERFSSNCCLGFWSVVSPCSPEFEKTGNPSCHLATYAGGWRCCEHGVFLIDTDKECTDPQCSEEQTDEIFMKYTFYYEDASPETRKMEMAACCDVTSDKQGFENIEYDVPACVPGTPSEKCLHVVESVQPVAYFHRHPKSPNDRHRADELVDLVFAAPHLHVAGLSIELIDDITNKTLCSVIASVDNQGGVMYGNGTEAGNEDGYLVGLRPCTWGSDAPRFQRNHPLRTRATYNASRVHTGVMSLWLMDVSAAPDGDFVV</sequence>
<feature type="transmembrane region" description="Helical" evidence="7">
    <location>
        <begin position="2129"/>
        <end position="2158"/>
    </location>
</feature>
<dbReference type="OrthoDB" id="5982228at2759"/>
<comment type="caution">
    <text evidence="9">The sequence shown here is derived from an EMBL/GenBank/DDBJ whole genome shotgun (WGS) entry which is preliminary data.</text>
</comment>
<feature type="region of interest" description="Disordered" evidence="6">
    <location>
        <begin position="1568"/>
        <end position="1591"/>
    </location>
</feature>
<dbReference type="PANTHER" id="PTHR43243">
    <property type="entry name" value="INNER MEMBRANE TRANSPORTER YGJI-RELATED"/>
    <property type="match status" value="1"/>
</dbReference>
<dbReference type="InterPro" id="IPR011692">
    <property type="entry name" value="Stress_up-reg_Nod19"/>
</dbReference>
<dbReference type="Pfam" id="PF13520">
    <property type="entry name" value="AA_permease_2"/>
    <property type="match status" value="1"/>
</dbReference>
<feature type="transmembrane region" description="Helical" evidence="7">
    <location>
        <begin position="2019"/>
        <end position="2045"/>
    </location>
</feature>
<feature type="region of interest" description="Disordered" evidence="6">
    <location>
        <begin position="172"/>
        <end position="265"/>
    </location>
</feature>
<dbReference type="Gene3D" id="3.60.10.10">
    <property type="entry name" value="Endonuclease/exonuclease/phosphatase"/>
    <property type="match status" value="1"/>
</dbReference>
<feature type="compositionally biased region" description="Acidic residues" evidence="6">
    <location>
        <begin position="217"/>
        <end position="227"/>
    </location>
</feature>
<dbReference type="SUPFAM" id="SSF52540">
    <property type="entry name" value="P-loop containing nucleoside triphosphate hydrolases"/>
    <property type="match status" value="1"/>
</dbReference>
<keyword evidence="3 7" id="KW-0812">Transmembrane</keyword>
<dbReference type="SUPFAM" id="SSF56219">
    <property type="entry name" value="DNase I-like"/>
    <property type="match status" value="1"/>
</dbReference>
<feature type="transmembrane region" description="Helical" evidence="7">
    <location>
        <begin position="1947"/>
        <end position="1965"/>
    </location>
</feature>
<feature type="transmembrane region" description="Helical" evidence="7">
    <location>
        <begin position="1908"/>
        <end position="1927"/>
    </location>
</feature>
<keyword evidence="5 7" id="KW-0472">Membrane</keyword>
<evidence type="ECO:0000313" key="10">
    <source>
        <dbReference type="Proteomes" id="UP000186817"/>
    </source>
</evidence>